<keyword evidence="2 4" id="KW-0479">Metal-binding</keyword>
<dbReference type="InterPro" id="IPR036909">
    <property type="entry name" value="Cyt_c-like_dom_sf"/>
</dbReference>
<dbReference type="EMBL" id="CP117812">
    <property type="protein sequence ID" value="WDE99463.1"/>
    <property type="molecule type" value="Genomic_DNA"/>
</dbReference>
<name>A0ABY7W5D3_9BACT</name>
<dbReference type="RefSeq" id="WP_274154318.1">
    <property type="nucleotide sequence ID" value="NZ_CP117812.1"/>
</dbReference>
<dbReference type="Gene3D" id="1.10.760.10">
    <property type="entry name" value="Cytochrome c-like domain"/>
    <property type="match status" value="1"/>
</dbReference>
<accession>A0ABY7W5D3</accession>
<keyword evidence="1 4" id="KW-0349">Heme</keyword>
<dbReference type="PROSITE" id="PS51007">
    <property type="entry name" value="CYTC"/>
    <property type="match status" value="1"/>
</dbReference>
<evidence type="ECO:0000313" key="7">
    <source>
        <dbReference type="EMBL" id="WDE99463.1"/>
    </source>
</evidence>
<reference evidence="7 8" key="1">
    <citation type="submission" date="2023-02" db="EMBL/GenBank/DDBJ databases">
        <title>Genome sequence of Lentisphaera profundi SAORIC-696.</title>
        <authorList>
            <person name="Kim e."/>
            <person name="Cho J.-C."/>
            <person name="Choi A."/>
            <person name="Kang I."/>
        </authorList>
    </citation>
    <scope>NUCLEOTIDE SEQUENCE [LARGE SCALE GENOMIC DNA]</scope>
    <source>
        <strain evidence="7 8">SAORIC-696</strain>
    </source>
</reference>
<evidence type="ECO:0000259" key="6">
    <source>
        <dbReference type="PROSITE" id="PS51007"/>
    </source>
</evidence>
<gene>
    <name evidence="7" type="ORF">PQO03_16625</name>
</gene>
<proteinExistence type="predicted"/>
<evidence type="ECO:0000256" key="1">
    <source>
        <dbReference type="ARBA" id="ARBA00022617"/>
    </source>
</evidence>
<evidence type="ECO:0000256" key="2">
    <source>
        <dbReference type="ARBA" id="ARBA00022723"/>
    </source>
</evidence>
<evidence type="ECO:0000256" key="5">
    <source>
        <dbReference type="SAM" id="SignalP"/>
    </source>
</evidence>
<dbReference type="Proteomes" id="UP001214250">
    <property type="component" value="Chromosome 2"/>
</dbReference>
<keyword evidence="3 4" id="KW-0408">Iron</keyword>
<feature type="signal peptide" evidence="5">
    <location>
        <begin position="1"/>
        <end position="19"/>
    </location>
</feature>
<keyword evidence="5" id="KW-0732">Signal</keyword>
<sequence length="296" mass="33358">MRILIALAVFLAFAMPADAKPKKKSQGAKADPIAKKLFEANCLACHDPLKTIVGPTLHEIHKLYEKNPQGIVTWAKKPGRKRLQGIAMPAMAHLPDKDLKLIADYMIFAGARISPKKSNRKKTFKEELGKIQRTFMPNSSVVSFAIKFSDNLSLCWDADKASTRYIWRGTMDPKNHFISNGKTIPAINGETLYKSDQSPFLKISDPVDFLGYNISPQGLPEFLYKRGDYQFSETLIFSNDRMSWTYRVSGPSSIQYSLPRIAGFKVSTNTGQIKNQILHLSKTEMAQFTLTFTEEK</sequence>
<dbReference type="Pfam" id="PF13442">
    <property type="entry name" value="Cytochrome_CBB3"/>
    <property type="match status" value="1"/>
</dbReference>
<evidence type="ECO:0000313" key="8">
    <source>
        <dbReference type="Proteomes" id="UP001214250"/>
    </source>
</evidence>
<organism evidence="7 8">
    <name type="scientific">Lentisphaera profundi</name>
    <dbReference type="NCBI Taxonomy" id="1658616"/>
    <lineage>
        <taxon>Bacteria</taxon>
        <taxon>Pseudomonadati</taxon>
        <taxon>Lentisphaerota</taxon>
        <taxon>Lentisphaeria</taxon>
        <taxon>Lentisphaerales</taxon>
        <taxon>Lentisphaeraceae</taxon>
        <taxon>Lentisphaera</taxon>
    </lineage>
</organism>
<evidence type="ECO:0000256" key="4">
    <source>
        <dbReference type="PROSITE-ProRule" id="PRU00433"/>
    </source>
</evidence>
<keyword evidence="8" id="KW-1185">Reference proteome</keyword>
<dbReference type="InterPro" id="IPR009056">
    <property type="entry name" value="Cyt_c-like_dom"/>
</dbReference>
<evidence type="ECO:0000256" key="3">
    <source>
        <dbReference type="ARBA" id="ARBA00023004"/>
    </source>
</evidence>
<dbReference type="SUPFAM" id="SSF46626">
    <property type="entry name" value="Cytochrome c"/>
    <property type="match status" value="1"/>
</dbReference>
<feature type="domain" description="Cytochrome c" evidence="6">
    <location>
        <begin position="29"/>
        <end position="110"/>
    </location>
</feature>
<protein>
    <submittedName>
        <fullName evidence="7">Cytochrome c</fullName>
    </submittedName>
</protein>
<feature type="chain" id="PRO_5045740688" evidence="5">
    <location>
        <begin position="20"/>
        <end position="296"/>
    </location>
</feature>